<dbReference type="PRINTS" id="PR00053">
    <property type="entry name" value="FORKHEAD"/>
</dbReference>
<accession>A0A3M6UCZ6</accession>
<evidence type="ECO:0000313" key="5">
    <source>
        <dbReference type="EMBL" id="RMX51532.1"/>
    </source>
</evidence>
<feature type="domain" description="Fork-head" evidence="4">
    <location>
        <begin position="43"/>
        <end position="133"/>
    </location>
</feature>
<dbReference type="AlphaFoldDB" id="A0A3M6UCZ6"/>
<dbReference type="InterPro" id="IPR036390">
    <property type="entry name" value="WH_DNA-bd_sf"/>
</dbReference>
<dbReference type="OrthoDB" id="5954824at2759"/>
<dbReference type="PANTHER" id="PTHR11829:SF343">
    <property type="entry name" value="FORK-HEAD DOMAIN-CONTAINING PROTEIN"/>
    <property type="match status" value="1"/>
</dbReference>
<dbReference type="EMBL" id="RCHS01001758">
    <property type="protein sequence ID" value="RMX51532.1"/>
    <property type="molecule type" value="Genomic_DNA"/>
</dbReference>
<dbReference type="GO" id="GO:0005634">
    <property type="term" value="C:nucleus"/>
    <property type="evidence" value="ECO:0007669"/>
    <property type="project" value="UniProtKB-SubCell"/>
</dbReference>
<sequence>MKSTKEANQAESFHKSPGVSSKEKNISHPKEPQKQKRKRNSCPLSYVEVITYAILDSPRGQRTLSEIYSFIQERFPEFTENRARWKNTVRHNLSLHECFQRGQVAYEKGGCYWQIHPRFLADFIRGDFSKRKIPQPPYLFVNGEYSYRSVPELVFPFRLSGQSSPFEPHIGMLHSPSWNMRPPYGQLGHFF</sequence>
<protein>
    <recommendedName>
        <fullName evidence="4">Fork-head domain-containing protein</fullName>
    </recommendedName>
</protein>
<dbReference type="Gene3D" id="1.10.10.10">
    <property type="entry name" value="Winged helix-like DNA-binding domain superfamily/Winged helix DNA-binding domain"/>
    <property type="match status" value="1"/>
</dbReference>
<dbReference type="GO" id="GO:0000978">
    <property type="term" value="F:RNA polymerase II cis-regulatory region sequence-specific DNA binding"/>
    <property type="evidence" value="ECO:0007669"/>
    <property type="project" value="TreeGrafter"/>
</dbReference>
<dbReference type="SMART" id="SM00339">
    <property type="entry name" value="FH"/>
    <property type="match status" value="1"/>
</dbReference>
<keyword evidence="6" id="KW-1185">Reference proteome</keyword>
<comment type="caution">
    <text evidence="5">The sequence shown here is derived from an EMBL/GenBank/DDBJ whole genome shotgun (WGS) entry which is preliminary data.</text>
</comment>
<keyword evidence="2" id="KW-0539">Nucleus</keyword>
<reference evidence="5 6" key="1">
    <citation type="journal article" date="2018" name="Sci. Rep.">
        <title>Comparative analysis of the Pocillopora damicornis genome highlights role of immune system in coral evolution.</title>
        <authorList>
            <person name="Cunning R."/>
            <person name="Bay R.A."/>
            <person name="Gillette P."/>
            <person name="Baker A.C."/>
            <person name="Traylor-Knowles N."/>
        </authorList>
    </citation>
    <scope>NUCLEOTIDE SEQUENCE [LARGE SCALE GENOMIC DNA]</scope>
    <source>
        <strain evidence="5">RSMAS</strain>
        <tissue evidence="5">Whole animal</tissue>
    </source>
</reference>
<name>A0A3M6UCZ6_POCDA</name>
<feature type="compositionally biased region" description="Polar residues" evidence="3">
    <location>
        <begin position="1"/>
        <end position="11"/>
    </location>
</feature>
<dbReference type="PANTHER" id="PTHR11829">
    <property type="entry name" value="FORKHEAD BOX PROTEIN"/>
    <property type="match status" value="1"/>
</dbReference>
<dbReference type="InterPro" id="IPR001766">
    <property type="entry name" value="Fork_head_dom"/>
</dbReference>
<dbReference type="GO" id="GO:0030154">
    <property type="term" value="P:cell differentiation"/>
    <property type="evidence" value="ECO:0007669"/>
    <property type="project" value="TreeGrafter"/>
</dbReference>
<evidence type="ECO:0000256" key="1">
    <source>
        <dbReference type="ARBA" id="ARBA00023125"/>
    </source>
</evidence>
<evidence type="ECO:0000313" key="6">
    <source>
        <dbReference type="Proteomes" id="UP000275408"/>
    </source>
</evidence>
<proteinExistence type="predicted"/>
<evidence type="ECO:0000256" key="3">
    <source>
        <dbReference type="SAM" id="MobiDB-lite"/>
    </source>
</evidence>
<gene>
    <name evidence="5" type="ORF">pdam_00010326</name>
</gene>
<organism evidence="5 6">
    <name type="scientific">Pocillopora damicornis</name>
    <name type="common">Cauliflower coral</name>
    <name type="synonym">Millepora damicornis</name>
    <dbReference type="NCBI Taxonomy" id="46731"/>
    <lineage>
        <taxon>Eukaryota</taxon>
        <taxon>Metazoa</taxon>
        <taxon>Cnidaria</taxon>
        <taxon>Anthozoa</taxon>
        <taxon>Hexacorallia</taxon>
        <taxon>Scleractinia</taxon>
        <taxon>Astrocoeniina</taxon>
        <taxon>Pocilloporidae</taxon>
        <taxon>Pocillopora</taxon>
    </lineage>
</organism>
<comment type="subcellular location">
    <subcellularLocation>
        <location evidence="2">Nucleus</location>
    </subcellularLocation>
</comment>
<feature type="region of interest" description="Disordered" evidence="3">
    <location>
        <begin position="1"/>
        <end position="40"/>
    </location>
</feature>
<evidence type="ECO:0000259" key="4">
    <source>
        <dbReference type="PROSITE" id="PS50039"/>
    </source>
</evidence>
<dbReference type="GO" id="GO:0009653">
    <property type="term" value="P:anatomical structure morphogenesis"/>
    <property type="evidence" value="ECO:0007669"/>
    <property type="project" value="TreeGrafter"/>
</dbReference>
<dbReference type="InterPro" id="IPR050211">
    <property type="entry name" value="FOX_domain-containing"/>
</dbReference>
<dbReference type="Pfam" id="PF00250">
    <property type="entry name" value="Forkhead"/>
    <property type="match status" value="1"/>
</dbReference>
<feature type="DNA-binding region" description="Fork-head" evidence="2">
    <location>
        <begin position="43"/>
        <end position="133"/>
    </location>
</feature>
<feature type="compositionally biased region" description="Basic and acidic residues" evidence="3">
    <location>
        <begin position="21"/>
        <end position="34"/>
    </location>
</feature>
<dbReference type="GO" id="GO:0000981">
    <property type="term" value="F:DNA-binding transcription factor activity, RNA polymerase II-specific"/>
    <property type="evidence" value="ECO:0007669"/>
    <property type="project" value="TreeGrafter"/>
</dbReference>
<dbReference type="SUPFAM" id="SSF46785">
    <property type="entry name" value="Winged helix' DNA-binding domain"/>
    <property type="match status" value="1"/>
</dbReference>
<dbReference type="PROSITE" id="PS50039">
    <property type="entry name" value="FORK_HEAD_3"/>
    <property type="match status" value="1"/>
</dbReference>
<dbReference type="STRING" id="46731.A0A3M6UCZ6"/>
<keyword evidence="1 2" id="KW-0238">DNA-binding</keyword>
<dbReference type="Proteomes" id="UP000275408">
    <property type="component" value="Unassembled WGS sequence"/>
</dbReference>
<dbReference type="InterPro" id="IPR036388">
    <property type="entry name" value="WH-like_DNA-bd_sf"/>
</dbReference>
<evidence type="ECO:0000256" key="2">
    <source>
        <dbReference type="PROSITE-ProRule" id="PRU00089"/>
    </source>
</evidence>